<organism evidence="3 4">
    <name type="scientific">Buddleja alternifolia</name>
    <dbReference type="NCBI Taxonomy" id="168488"/>
    <lineage>
        <taxon>Eukaryota</taxon>
        <taxon>Viridiplantae</taxon>
        <taxon>Streptophyta</taxon>
        <taxon>Embryophyta</taxon>
        <taxon>Tracheophyta</taxon>
        <taxon>Spermatophyta</taxon>
        <taxon>Magnoliopsida</taxon>
        <taxon>eudicotyledons</taxon>
        <taxon>Gunneridae</taxon>
        <taxon>Pentapetalae</taxon>
        <taxon>asterids</taxon>
        <taxon>lamiids</taxon>
        <taxon>Lamiales</taxon>
        <taxon>Scrophulariaceae</taxon>
        <taxon>Buddlejeae</taxon>
        <taxon>Buddleja</taxon>
    </lineage>
</organism>
<feature type="transmembrane region" description="Helical" evidence="2">
    <location>
        <begin position="30"/>
        <end position="51"/>
    </location>
</feature>
<keyword evidence="4" id="KW-1185">Reference proteome</keyword>
<keyword evidence="2" id="KW-1133">Transmembrane helix</keyword>
<feature type="compositionally biased region" description="Pro residues" evidence="1">
    <location>
        <begin position="65"/>
        <end position="76"/>
    </location>
</feature>
<keyword evidence="2" id="KW-0812">Transmembrane</keyword>
<evidence type="ECO:0000313" key="4">
    <source>
        <dbReference type="Proteomes" id="UP000826271"/>
    </source>
</evidence>
<name>A0AAV6WH29_9LAMI</name>
<reference evidence="3" key="1">
    <citation type="submission" date="2019-10" db="EMBL/GenBank/DDBJ databases">
        <authorList>
            <person name="Zhang R."/>
            <person name="Pan Y."/>
            <person name="Wang J."/>
            <person name="Ma R."/>
            <person name="Yu S."/>
        </authorList>
    </citation>
    <scope>NUCLEOTIDE SEQUENCE</scope>
    <source>
        <strain evidence="3">LA-IB0</strain>
        <tissue evidence="3">Leaf</tissue>
    </source>
</reference>
<dbReference type="EMBL" id="WHWC01000014">
    <property type="protein sequence ID" value="KAG8370049.1"/>
    <property type="molecule type" value="Genomic_DNA"/>
</dbReference>
<comment type="caution">
    <text evidence="3">The sequence shown here is derived from an EMBL/GenBank/DDBJ whole genome shotgun (WGS) entry which is preliminary data.</text>
</comment>
<gene>
    <name evidence="3" type="ORF">BUALT_Bualt14G0077200</name>
</gene>
<dbReference type="Proteomes" id="UP000826271">
    <property type="component" value="Unassembled WGS sequence"/>
</dbReference>
<proteinExistence type="predicted"/>
<evidence type="ECO:0000313" key="3">
    <source>
        <dbReference type="EMBL" id="KAG8370049.1"/>
    </source>
</evidence>
<protein>
    <submittedName>
        <fullName evidence="3">Uncharacterized protein</fullName>
    </submittedName>
</protein>
<evidence type="ECO:0000256" key="1">
    <source>
        <dbReference type="SAM" id="MobiDB-lite"/>
    </source>
</evidence>
<feature type="compositionally biased region" description="Pro residues" evidence="1">
    <location>
        <begin position="95"/>
        <end position="104"/>
    </location>
</feature>
<keyword evidence="2" id="KW-0472">Membrane</keyword>
<dbReference type="AlphaFoldDB" id="A0AAV6WH29"/>
<sequence>MRILGQPSGPGGPGPDWNGSRPRFRLVHGFFYNLCTSITSCFYVFCCCWLIEDCFVGRRSFPRPPFGSPDPAPPPHSHIGPERHGLLGSVFSPSEPSPPPPPHVGPVLLGSIFGPPGQPGPVGYPGEPSPFFDYAVYDIANVNCFTG</sequence>
<evidence type="ECO:0000256" key="2">
    <source>
        <dbReference type="SAM" id="Phobius"/>
    </source>
</evidence>
<accession>A0AAV6WH29</accession>
<feature type="region of interest" description="Disordered" evidence="1">
    <location>
        <begin position="65"/>
        <end position="104"/>
    </location>
</feature>